<reference evidence="3 4" key="1">
    <citation type="submission" date="2019-10" db="EMBL/GenBank/DDBJ databases">
        <authorList>
            <person name="Palmer J.M."/>
        </authorList>
    </citation>
    <scope>NUCLEOTIDE SEQUENCE [LARGE SCALE GENOMIC DNA]</scope>
    <source>
        <strain evidence="3 4">TWF696</strain>
    </source>
</reference>
<comment type="caution">
    <text evidence="3">The sequence shown here is derived from an EMBL/GenBank/DDBJ whole genome shotgun (WGS) entry which is preliminary data.</text>
</comment>
<feature type="region of interest" description="Disordered" evidence="1">
    <location>
        <begin position="77"/>
        <end position="107"/>
    </location>
</feature>
<feature type="compositionally biased region" description="Basic and acidic residues" evidence="1">
    <location>
        <begin position="288"/>
        <end position="302"/>
    </location>
</feature>
<keyword evidence="2" id="KW-1133">Transmembrane helix</keyword>
<evidence type="ECO:0000256" key="1">
    <source>
        <dbReference type="SAM" id="MobiDB-lite"/>
    </source>
</evidence>
<dbReference type="Proteomes" id="UP001375240">
    <property type="component" value="Unassembled WGS sequence"/>
</dbReference>
<gene>
    <name evidence="3" type="ORF">TWF696_002311</name>
</gene>
<protein>
    <submittedName>
        <fullName evidence="3">Uncharacterized protein</fullName>
    </submittedName>
</protein>
<sequence length="302" mass="33179">MADSHAGQLAALTAMLSKRQEDRNGPPMPGGDHFGRDHWYVPRWAMILMAVILFVLFFLLVGIALIAALRHRRSGTSTTDIKRSIADQAAARRRSSGISDDDPDGIKPIKRLRSFHMKGAVVMSPEAMSPRTPKTPKSAGLFGRFFRKKDGRRLAPLDEEKNESYASLNSYPDTPGLDEKMLEASPPPTPAPAFGWTSNVGPGGKRRSLAESPAINPTPPPAYTGGVGEQNTAYKGETRPPVGQRESDSFLVQASRRMSRDAKRLSTDYNENYQSRPSGGLFDDDDDERRPLGYDPDSRSGH</sequence>
<keyword evidence="4" id="KW-1185">Reference proteome</keyword>
<evidence type="ECO:0000313" key="3">
    <source>
        <dbReference type="EMBL" id="KAK6335539.1"/>
    </source>
</evidence>
<proteinExistence type="predicted"/>
<dbReference type="AlphaFoldDB" id="A0AAV9U3U3"/>
<organism evidence="3 4">
    <name type="scientific">Orbilia brochopaga</name>
    <dbReference type="NCBI Taxonomy" id="3140254"/>
    <lineage>
        <taxon>Eukaryota</taxon>
        <taxon>Fungi</taxon>
        <taxon>Dikarya</taxon>
        <taxon>Ascomycota</taxon>
        <taxon>Pezizomycotina</taxon>
        <taxon>Orbiliomycetes</taxon>
        <taxon>Orbiliales</taxon>
        <taxon>Orbiliaceae</taxon>
        <taxon>Orbilia</taxon>
    </lineage>
</organism>
<name>A0AAV9U3U3_9PEZI</name>
<accession>A0AAV9U3U3</accession>
<feature type="transmembrane region" description="Helical" evidence="2">
    <location>
        <begin position="44"/>
        <end position="69"/>
    </location>
</feature>
<feature type="region of interest" description="Disordered" evidence="1">
    <location>
        <begin position="153"/>
        <end position="302"/>
    </location>
</feature>
<feature type="compositionally biased region" description="Basic and acidic residues" evidence="1">
    <location>
        <begin position="153"/>
        <end position="163"/>
    </location>
</feature>
<evidence type="ECO:0000313" key="4">
    <source>
        <dbReference type="Proteomes" id="UP001375240"/>
    </source>
</evidence>
<feature type="compositionally biased region" description="Polar residues" evidence="1">
    <location>
        <begin position="267"/>
        <end position="277"/>
    </location>
</feature>
<keyword evidence="2" id="KW-0812">Transmembrane</keyword>
<dbReference type="EMBL" id="JAVHNQ010000012">
    <property type="protein sequence ID" value="KAK6335539.1"/>
    <property type="molecule type" value="Genomic_DNA"/>
</dbReference>
<evidence type="ECO:0000256" key="2">
    <source>
        <dbReference type="SAM" id="Phobius"/>
    </source>
</evidence>
<keyword evidence="2" id="KW-0472">Membrane</keyword>